<sequence length="287" mass="30361" precursor="true">MKNTIAGLALSLALPLAAEAQLVAYTITAEVIDVDDPFEILGDAVQLEDILTGVMQYDLSLADESDDPSIGSFSADAPSDNYINGTNGASGNFETLDFFGAYVEDNAPWGADYLLFYGSGDTTPSALEHPAVEYIDLDVELIDYDQDALSSDALPGSIDLADFEEANLFLTGEWFNPETLNYEFSFSVEAIITALTPVGPPSPPGDFNNDGSVDAADYTVWRDGLGDAYEASDYDEWVANYGATASAAQPAPAPAAVSLLLIALAQGGRTAARSHRPQRPVVGTHGL</sequence>
<evidence type="ECO:0008006" key="4">
    <source>
        <dbReference type="Google" id="ProtNLM"/>
    </source>
</evidence>
<name>A0A5C5VDP2_9BACT</name>
<dbReference type="Proteomes" id="UP000316714">
    <property type="component" value="Unassembled WGS sequence"/>
</dbReference>
<feature type="chain" id="PRO_5022733329" description="PEP-CTERM protein-sorting domain-containing protein" evidence="1">
    <location>
        <begin position="21"/>
        <end position="287"/>
    </location>
</feature>
<accession>A0A5C5VDP2</accession>
<keyword evidence="3" id="KW-1185">Reference proteome</keyword>
<dbReference type="PROSITE" id="PS00018">
    <property type="entry name" value="EF_HAND_1"/>
    <property type="match status" value="1"/>
</dbReference>
<organism evidence="2 3">
    <name type="scientific">Posidoniimonas corsicana</name>
    <dbReference type="NCBI Taxonomy" id="1938618"/>
    <lineage>
        <taxon>Bacteria</taxon>
        <taxon>Pseudomonadati</taxon>
        <taxon>Planctomycetota</taxon>
        <taxon>Planctomycetia</taxon>
        <taxon>Pirellulales</taxon>
        <taxon>Lacipirellulaceae</taxon>
        <taxon>Posidoniimonas</taxon>
    </lineage>
</organism>
<comment type="caution">
    <text evidence="2">The sequence shown here is derived from an EMBL/GenBank/DDBJ whole genome shotgun (WGS) entry which is preliminary data.</text>
</comment>
<proteinExistence type="predicted"/>
<dbReference type="RefSeq" id="WP_146563886.1">
    <property type="nucleotide sequence ID" value="NZ_SIHJ01000001.1"/>
</dbReference>
<evidence type="ECO:0000256" key="1">
    <source>
        <dbReference type="SAM" id="SignalP"/>
    </source>
</evidence>
<evidence type="ECO:0000313" key="3">
    <source>
        <dbReference type="Proteomes" id="UP000316714"/>
    </source>
</evidence>
<dbReference type="EMBL" id="SIHJ01000001">
    <property type="protein sequence ID" value="TWT36734.1"/>
    <property type="molecule type" value="Genomic_DNA"/>
</dbReference>
<evidence type="ECO:0000313" key="2">
    <source>
        <dbReference type="EMBL" id="TWT36734.1"/>
    </source>
</evidence>
<protein>
    <recommendedName>
        <fullName evidence="4">PEP-CTERM protein-sorting domain-containing protein</fullName>
    </recommendedName>
</protein>
<keyword evidence="1" id="KW-0732">Signal</keyword>
<feature type="signal peptide" evidence="1">
    <location>
        <begin position="1"/>
        <end position="20"/>
    </location>
</feature>
<gene>
    <name evidence="2" type="ORF">KOR34_16740</name>
</gene>
<dbReference type="OrthoDB" id="270976at2"/>
<dbReference type="AlphaFoldDB" id="A0A5C5VDP2"/>
<dbReference type="InterPro" id="IPR018247">
    <property type="entry name" value="EF_Hand_1_Ca_BS"/>
</dbReference>
<reference evidence="2 3" key="1">
    <citation type="submission" date="2019-02" db="EMBL/GenBank/DDBJ databases">
        <title>Deep-cultivation of Planctomycetes and their phenomic and genomic characterization uncovers novel biology.</title>
        <authorList>
            <person name="Wiegand S."/>
            <person name="Jogler M."/>
            <person name="Boedeker C."/>
            <person name="Pinto D."/>
            <person name="Vollmers J."/>
            <person name="Rivas-Marin E."/>
            <person name="Kohn T."/>
            <person name="Peeters S.H."/>
            <person name="Heuer A."/>
            <person name="Rast P."/>
            <person name="Oberbeckmann S."/>
            <person name="Bunk B."/>
            <person name="Jeske O."/>
            <person name="Meyerdierks A."/>
            <person name="Storesund J.E."/>
            <person name="Kallscheuer N."/>
            <person name="Luecker S."/>
            <person name="Lage O.M."/>
            <person name="Pohl T."/>
            <person name="Merkel B.J."/>
            <person name="Hornburger P."/>
            <person name="Mueller R.-W."/>
            <person name="Bruemmer F."/>
            <person name="Labrenz M."/>
            <person name="Spormann A.M."/>
            <person name="Op Den Camp H."/>
            <person name="Overmann J."/>
            <person name="Amann R."/>
            <person name="Jetten M.S.M."/>
            <person name="Mascher T."/>
            <person name="Medema M.H."/>
            <person name="Devos D.P."/>
            <person name="Kaster A.-K."/>
            <person name="Ovreas L."/>
            <person name="Rohde M."/>
            <person name="Galperin M.Y."/>
            <person name="Jogler C."/>
        </authorList>
    </citation>
    <scope>NUCLEOTIDE SEQUENCE [LARGE SCALE GENOMIC DNA]</scope>
    <source>
        <strain evidence="2 3">KOR34</strain>
    </source>
</reference>